<reference evidence="2" key="1">
    <citation type="submission" date="2016-10" db="EMBL/GenBank/DDBJ databases">
        <authorList>
            <person name="Varghese N."/>
            <person name="Submissions S."/>
        </authorList>
    </citation>
    <scope>NUCLEOTIDE SEQUENCE [LARGE SCALE GENOMIC DNA]</scope>
    <source>
        <strain evidence="2">DSM 26348</strain>
    </source>
</reference>
<dbReference type="AlphaFoldDB" id="A0A1I3TCA3"/>
<gene>
    <name evidence="1" type="ORF">SAMN05421753_12824</name>
</gene>
<accession>A0A1I3TCA3</accession>
<protein>
    <submittedName>
        <fullName evidence="1">Uncharacterized protein</fullName>
    </submittedName>
</protein>
<dbReference type="RefSeq" id="WP_139228702.1">
    <property type="nucleotide sequence ID" value="NZ_FOQD01000028.1"/>
</dbReference>
<sequence>MNLQSPILAIYISVTCLLTPAVSAEKSVAYFGPAQQFKGFPREEKVGDSGHLIRTFFFTGRWLCIPIHAGKIAVPPNIPFTAPGIFVSDDHVVAVAAFDITTGQSLCLNIASEYQPLWMSEFSFQVLSQDTICLATRKRSIPGQPDDCDVLTVSLTDRKISTQTQIAATVKKQLEAWAISPLAASGNGEIETILMRELQTPGTSFLGCESVLGISLLDLRRTRYLAAGTRGDRIVEFDRLGESRFQLCEREVMPNQRRIWELSEAAFERERGRPNNVFFPCHSIAPTNTFVIGLNWTNGICGLVAITDGKLIQVWNVPEQYKLYKFETSEDESHVGVVLWEKGEGPLRERNMSINVKTGETAVTSSFEDVTLVGVTNAGELIEASGSDFYLEGRNVERRLIARPIEKSQ</sequence>
<proteinExistence type="predicted"/>
<organism evidence="1 2">
    <name type="scientific">Planctomicrobium piriforme</name>
    <dbReference type="NCBI Taxonomy" id="1576369"/>
    <lineage>
        <taxon>Bacteria</taxon>
        <taxon>Pseudomonadati</taxon>
        <taxon>Planctomycetota</taxon>
        <taxon>Planctomycetia</taxon>
        <taxon>Planctomycetales</taxon>
        <taxon>Planctomycetaceae</taxon>
        <taxon>Planctomicrobium</taxon>
    </lineage>
</organism>
<dbReference type="STRING" id="1576369.SAMN05421753_12824"/>
<name>A0A1I3TCA3_9PLAN</name>
<evidence type="ECO:0000313" key="1">
    <source>
        <dbReference type="EMBL" id="SFJ67117.1"/>
    </source>
</evidence>
<keyword evidence="2" id="KW-1185">Reference proteome</keyword>
<dbReference type="Proteomes" id="UP000199518">
    <property type="component" value="Unassembled WGS sequence"/>
</dbReference>
<evidence type="ECO:0000313" key="2">
    <source>
        <dbReference type="Proteomes" id="UP000199518"/>
    </source>
</evidence>
<dbReference type="EMBL" id="FOQD01000028">
    <property type="protein sequence ID" value="SFJ67117.1"/>
    <property type="molecule type" value="Genomic_DNA"/>
</dbReference>